<keyword evidence="1" id="KW-0472">Membrane</keyword>
<evidence type="ECO:0000313" key="4">
    <source>
        <dbReference type="Proteomes" id="UP000886597"/>
    </source>
</evidence>
<protein>
    <submittedName>
        <fullName evidence="3">Uncharacterized protein</fullName>
    </submittedName>
</protein>
<reference evidence="3" key="2">
    <citation type="journal article" date="2020" name="Int. Dairy J.">
        <title>Lactic acid bacterial diversity in Brie cheese focusing on salt concentration and pH of isolation medium and characterisation of halophilic and alkaliphilic lactic acid bacterial isolates.</title>
        <authorList>
            <person name="Unno R."/>
            <person name="Matsutani M."/>
            <person name="Suzuki T."/>
            <person name="Kodama K."/>
            <person name="Matsushita H."/>
            <person name="Yamasato K."/>
            <person name="Koizumi Y."/>
            <person name="Ishikawa M."/>
        </authorList>
    </citation>
    <scope>NUCLEOTIDE SEQUENCE</scope>
    <source>
        <strain evidence="3">7C1</strain>
        <strain evidence="2">8C4</strain>
    </source>
</reference>
<keyword evidence="1" id="KW-0812">Transmembrane</keyword>
<dbReference type="GeneID" id="69984436"/>
<dbReference type="AlphaFoldDB" id="A0AAN4ZS08"/>
<organism evidence="3 4">
    <name type="scientific">Tetragenococcus koreensis</name>
    <dbReference type="NCBI Taxonomy" id="290335"/>
    <lineage>
        <taxon>Bacteria</taxon>
        <taxon>Bacillati</taxon>
        <taxon>Bacillota</taxon>
        <taxon>Bacilli</taxon>
        <taxon>Lactobacillales</taxon>
        <taxon>Enterococcaceae</taxon>
        <taxon>Tetragenococcus</taxon>
    </lineage>
</organism>
<name>A0AAN4ZS08_9ENTE</name>
<dbReference type="EMBL" id="BKBO01000029">
    <property type="protein sequence ID" value="GEQ49929.1"/>
    <property type="molecule type" value="Genomic_DNA"/>
</dbReference>
<dbReference type="Proteomes" id="UP000886607">
    <property type="component" value="Unassembled WGS sequence"/>
</dbReference>
<reference evidence="3" key="1">
    <citation type="submission" date="2019-08" db="EMBL/GenBank/DDBJ databases">
        <authorList>
            <person name="Ishikawa M."/>
            <person name="Suzuki T."/>
            <person name="Matsutani M."/>
        </authorList>
    </citation>
    <scope>NUCLEOTIDE SEQUENCE</scope>
    <source>
        <strain evidence="3">7C1</strain>
        <strain evidence="2">8C4</strain>
    </source>
</reference>
<evidence type="ECO:0000313" key="3">
    <source>
        <dbReference type="EMBL" id="GEQ54982.1"/>
    </source>
</evidence>
<dbReference type="RefSeq" id="WP_124005073.1">
    <property type="nucleotide sequence ID" value="NZ_BJYN01000001.1"/>
</dbReference>
<dbReference type="Proteomes" id="UP000886597">
    <property type="component" value="Unassembled WGS sequence"/>
</dbReference>
<accession>A0AAN4ZS08</accession>
<dbReference type="EMBL" id="BKBQ01000030">
    <property type="protein sequence ID" value="GEQ54982.1"/>
    <property type="molecule type" value="Genomic_DNA"/>
</dbReference>
<sequence>METFIALAIGLLLFIWIIRARTCLSRLIAIVLFIFLLWLYRIEVASVADRIGQTFNVDDVSGRFYSLLTNSWQRLTQWFGQLIR</sequence>
<evidence type="ECO:0000256" key="1">
    <source>
        <dbReference type="SAM" id="Phobius"/>
    </source>
</evidence>
<gene>
    <name evidence="2" type="ORF">TK11N_17810</name>
    <name evidence="3" type="ORF">TK2N_18260</name>
</gene>
<comment type="caution">
    <text evidence="3">The sequence shown here is derived from an EMBL/GenBank/DDBJ whole genome shotgun (WGS) entry which is preliminary data.</text>
</comment>
<keyword evidence="1" id="KW-1133">Transmembrane helix</keyword>
<feature type="transmembrane region" description="Helical" evidence="1">
    <location>
        <begin position="30"/>
        <end position="48"/>
    </location>
</feature>
<dbReference type="KEGG" id="tkr:C7K43_00595"/>
<evidence type="ECO:0000313" key="5">
    <source>
        <dbReference type="Proteomes" id="UP000886607"/>
    </source>
</evidence>
<proteinExistence type="predicted"/>
<evidence type="ECO:0000313" key="2">
    <source>
        <dbReference type="EMBL" id="GEQ49929.1"/>
    </source>
</evidence>
<keyword evidence="5" id="KW-1185">Reference proteome</keyword>